<comment type="caution">
    <text evidence="4">The sequence shown here is derived from an EMBL/GenBank/DDBJ whole genome shotgun (WGS) entry which is preliminary data.</text>
</comment>
<feature type="compositionally biased region" description="Polar residues" evidence="3">
    <location>
        <begin position="866"/>
        <end position="880"/>
    </location>
</feature>
<feature type="compositionally biased region" description="Low complexity" evidence="3">
    <location>
        <begin position="566"/>
        <end position="575"/>
    </location>
</feature>
<feature type="region of interest" description="Disordered" evidence="3">
    <location>
        <begin position="1"/>
        <end position="32"/>
    </location>
</feature>
<dbReference type="GO" id="GO:0000978">
    <property type="term" value="F:RNA polymerase II cis-regulatory region sequence-specific DNA binding"/>
    <property type="evidence" value="ECO:0007669"/>
    <property type="project" value="TreeGrafter"/>
</dbReference>
<keyword evidence="1" id="KW-0238">DNA-binding</keyword>
<feature type="compositionally biased region" description="Low complexity" evidence="3">
    <location>
        <begin position="585"/>
        <end position="596"/>
    </location>
</feature>
<dbReference type="InterPro" id="IPR009071">
    <property type="entry name" value="HMG_box_dom"/>
</dbReference>
<dbReference type="SUPFAM" id="SSF47095">
    <property type="entry name" value="HMG-box"/>
    <property type="match status" value="1"/>
</dbReference>
<dbReference type="Pfam" id="PF00505">
    <property type="entry name" value="HMG_box"/>
    <property type="match status" value="1"/>
</dbReference>
<gene>
    <name evidence="4" type="ORF">A4X03_0g2230</name>
</gene>
<dbReference type="SMART" id="SM00398">
    <property type="entry name" value="HMG"/>
    <property type="match status" value="1"/>
</dbReference>
<evidence type="ECO:0000313" key="5">
    <source>
        <dbReference type="Proteomes" id="UP000077671"/>
    </source>
</evidence>
<feature type="region of interest" description="Disordered" evidence="3">
    <location>
        <begin position="866"/>
        <end position="885"/>
    </location>
</feature>
<dbReference type="PANTHER" id="PTHR45789:SF2">
    <property type="entry name" value="FI18025P1"/>
    <property type="match status" value="1"/>
</dbReference>
<proteinExistence type="predicted"/>
<dbReference type="Proteomes" id="UP000077671">
    <property type="component" value="Unassembled WGS sequence"/>
</dbReference>
<accession>A0A177UYJ2</accession>
<reference evidence="4" key="1">
    <citation type="submission" date="2016-04" db="EMBL/GenBank/DDBJ databases">
        <authorList>
            <person name="Nguyen H.D."/>
            <person name="Kesanakurti P."/>
            <person name="Cullis J."/>
            <person name="Levesque C.A."/>
            <person name="Hambleton S."/>
        </authorList>
    </citation>
    <scope>NUCLEOTIDE SEQUENCE</scope>
    <source>
        <strain evidence="4">DAOMC 238032</strain>
    </source>
</reference>
<feature type="region of interest" description="Disordered" evidence="3">
    <location>
        <begin position="192"/>
        <end position="325"/>
    </location>
</feature>
<feature type="compositionally biased region" description="Basic residues" evidence="3">
    <location>
        <begin position="523"/>
        <end position="539"/>
    </location>
</feature>
<organism evidence="4 5">
    <name type="scientific">Tilletia caries</name>
    <name type="common">wheat bunt fungus</name>
    <dbReference type="NCBI Taxonomy" id="13290"/>
    <lineage>
        <taxon>Eukaryota</taxon>
        <taxon>Fungi</taxon>
        <taxon>Dikarya</taxon>
        <taxon>Basidiomycota</taxon>
        <taxon>Ustilaginomycotina</taxon>
        <taxon>Exobasidiomycetes</taxon>
        <taxon>Tilletiales</taxon>
        <taxon>Tilletiaceae</taxon>
        <taxon>Tilletia</taxon>
    </lineage>
</organism>
<name>A0A177UYJ2_9BASI</name>
<evidence type="ECO:0000256" key="1">
    <source>
        <dbReference type="ARBA" id="ARBA00023125"/>
    </source>
</evidence>
<evidence type="ECO:0000256" key="3">
    <source>
        <dbReference type="SAM" id="MobiDB-lite"/>
    </source>
</evidence>
<dbReference type="GO" id="GO:0005634">
    <property type="term" value="C:nucleus"/>
    <property type="evidence" value="ECO:0007669"/>
    <property type="project" value="UniProtKB-UniRule"/>
</dbReference>
<dbReference type="AlphaFoldDB" id="A0A177UYJ2"/>
<feature type="region of interest" description="Disordered" evidence="3">
    <location>
        <begin position="431"/>
        <end position="596"/>
    </location>
</feature>
<feature type="compositionally biased region" description="Low complexity" evidence="3">
    <location>
        <begin position="220"/>
        <end position="236"/>
    </location>
</feature>
<keyword evidence="2" id="KW-0539">Nucleus</keyword>
<protein>
    <submittedName>
        <fullName evidence="4">Uncharacterized protein</fullName>
    </submittedName>
</protein>
<dbReference type="EMBL" id="LWDD02000208">
    <property type="protein sequence ID" value="KAE8262730.1"/>
    <property type="molecule type" value="Genomic_DNA"/>
</dbReference>
<evidence type="ECO:0000256" key="2">
    <source>
        <dbReference type="ARBA" id="ARBA00023242"/>
    </source>
</evidence>
<dbReference type="GO" id="GO:0000981">
    <property type="term" value="F:DNA-binding transcription factor activity, RNA polymerase II-specific"/>
    <property type="evidence" value="ECO:0007669"/>
    <property type="project" value="TreeGrafter"/>
</dbReference>
<feature type="compositionally biased region" description="Basic and acidic residues" evidence="3">
    <location>
        <begin position="295"/>
        <end position="306"/>
    </location>
</feature>
<evidence type="ECO:0000313" key="4">
    <source>
        <dbReference type="EMBL" id="KAE8262730.1"/>
    </source>
</evidence>
<dbReference type="InterPro" id="IPR051356">
    <property type="entry name" value="SOX/SOX-like_TF"/>
</dbReference>
<feature type="region of interest" description="Disordered" evidence="3">
    <location>
        <begin position="69"/>
        <end position="174"/>
    </location>
</feature>
<feature type="compositionally biased region" description="Low complexity" evidence="3">
    <location>
        <begin position="436"/>
        <end position="450"/>
    </location>
</feature>
<dbReference type="InterPro" id="IPR036910">
    <property type="entry name" value="HMG_box_dom_sf"/>
</dbReference>
<reference evidence="4" key="2">
    <citation type="journal article" date="2019" name="IMA Fungus">
        <title>Genome sequencing and comparison of five Tilletia species to identify candidate genes for the detection of regulated species infecting wheat.</title>
        <authorList>
            <person name="Nguyen H.D.T."/>
            <person name="Sultana T."/>
            <person name="Kesanakurti P."/>
            <person name="Hambleton S."/>
        </authorList>
    </citation>
    <scope>NUCLEOTIDE SEQUENCE</scope>
    <source>
        <strain evidence="4">DAOMC 238032</strain>
    </source>
</reference>
<dbReference type="PROSITE" id="PS50118">
    <property type="entry name" value="HMG_BOX_2"/>
    <property type="match status" value="1"/>
</dbReference>
<feature type="compositionally biased region" description="Acidic residues" evidence="3">
    <location>
        <begin position="501"/>
        <end position="513"/>
    </location>
</feature>
<dbReference type="Gene3D" id="1.10.30.10">
    <property type="entry name" value="High mobility group box domain"/>
    <property type="match status" value="1"/>
</dbReference>
<sequence>MDDQTPRKSPPRPQPQPRAPHQQLRSELDTDLSSALPLRGLISTNTSNIGSSSSFSSAGTAIYTTPSAYHLPRLAPPSSSLRQEPAPYPSSHQYSVSVRNEPEAGPSSQPYQGHRLSRPAGTSPALHSPGSIPYAGHSGVRTPSFPHPRDAFYQSLPALRSDRDQASSSRLPGVRSSLSIPASLLPHPITYASTSAIPLPPPPPPPFYSSSEMPGPVRFSSPALSTGSTSSDDSMGYAGRPRDPAYLPDAGSDSDEDAVVEQAPAKRRKSNTSTTTVKSKGKAKAKTQHQEPGQESERQHSEHGSESGKITAHTRKMPDGHIKRPPNAFMLFRSYVQTNNVMPKAEKDQSNASRIAGLMWRSISDVNRAEWYAQAERAKQLHALQYPNYKYKPAKREANLPKRRMKKKTGAEEHCVQIADVILRSHGLEEGVTNESPAPRSASKSKSASPDPTTVTKSRGVRRARNANDEGTGSPANKRSRGNDSGKGKKKVGRQQSAASESEDDTADEEEVDQQGKPESNKSKRGAAAKGKGTSRTKRATATTSSKRKNSVGYVIPPARKRSPGTATSAASTATINPPQPAPSPSLSSSAVGGPSPTFLLNSRPFSAASSSSGSTGLGIGFGHSFGTAGAKGLGARLGIGNFAEPISPTTIPSSMTIQGMQGHTSDELMFREARGMASRVAANSSLQISPQGPPVPFVARSLAFSPQFNAYSMVSPQTEPIASFLPSTAERSIMEGSVSRTGETSAMATSSGTFSKLAALGEADVARYAPELFTKSEEPEETSNNVEDDAEVDETDGFAAALAASHFAGVPSATPAAGPSTAAVATTSTAVEATAGPPEKAAARNIFSPPVDACTLGGKLFTNVSQPRPSLHDMTSANENAERRRSVVTDLKSRLDSLAQSEAERIITQPQQGLDAAPSTYVTTALAAAPASSQEDKSRKLSEIKHDLLRQWQSSFQSGRTSVSYEIPQGNHRSWTAGTNGLGAGEPPMVPYGSSGSFGSSSLIQPTTYWSDSRPLHMSDDVLTRPGQLGIGLDGSGLNSLSMGRRSGFGGQAHGYGYGMDMSYMNMRTTGYAPSVFASPSETATDEGWMRPGTADSDIGSIRSYMAPSTTGTISPSLLHTPPVLPVDAAVCRAGFVLPGPYDLGSHRLGMQQTLFDSSSSSSSSSYGPGSVIGASPQVVPASLSSYYGAGRFHDNPAMGHSGYRNQHYHAMMSEAFQSLLNP</sequence>
<dbReference type="CDD" id="cd01389">
    <property type="entry name" value="HMG-box_ROX1-like"/>
    <property type="match status" value="1"/>
</dbReference>
<dbReference type="PANTHER" id="PTHR45789">
    <property type="entry name" value="FI18025P1"/>
    <property type="match status" value="1"/>
</dbReference>
<feature type="compositionally biased region" description="Pro residues" evidence="3">
    <location>
        <begin position="198"/>
        <end position="207"/>
    </location>
</feature>